<dbReference type="RefSeq" id="WP_311493301.1">
    <property type="nucleotide sequence ID" value="NZ_JAVRHO010000001.1"/>
</dbReference>
<dbReference type="EMBL" id="JAVRHO010000001">
    <property type="protein sequence ID" value="MDT0645151.1"/>
    <property type="molecule type" value="Genomic_DNA"/>
</dbReference>
<dbReference type="Proteomes" id="UP001245285">
    <property type="component" value="Unassembled WGS sequence"/>
</dbReference>
<dbReference type="InterPro" id="IPR012341">
    <property type="entry name" value="6hp_glycosidase-like_sf"/>
</dbReference>
<dbReference type="InterPro" id="IPR010905">
    <property type="entry name" value="Glyco_hydro_88"/>
</dbReference>
<evidence type="ECO:0000313" key="2">
    <source>
        <dbReference type="EMBL" id="MDT0645151.1"/>
    </source>
</evidence>
<dbReference type="SUPFAM" id="SSF48208">
    <property type="entry name" value="Six-hairpin glycosidases"/>
    <property type="match status" value="1"/>
</dbReference>
<reference evidence="2 3" key="1">
    <citation type="submission" date="2023-09" db="EMBL/GenBank/DDBJ databases">
        <authorList>
            <person name="Rey-Velasco X."/>
        </authorList>
    </citation>
    <scope>NUCLEOTIDE SEQUENCE [LARGE SCALE GENOMIC DNA]</scope>
    <source>
        <strain evidence="2 3">F260</strain>
    </source>
</reference>
<organism evidence="2 3">
    <name type="scientific">Autumnicola lenta</name>
    <dbReference type="NCBI Taxonomy" id="3075593"/>
    <lineage>
        <taxon>Bacteria</taxon>
        <taxon>Pseudomonadati</taxon>
        <taxon>Bacteroidota</taxon>
        <taxon>Flavobacteriia</taxon>
        <taxon>Flavobacteriales</taxon>
        <taxon>Flavobacteriaceae</taxon>
        <taxon>Autumnicola</taxon>
    </lineage>
</organism>
<dbReference type="PANTHER" id="PTHR33886">
    <property type="entry name" value="UNSATURATED RHAMNOGALACTURONAN HYDROLASE (EUROFUNG)"/>
    <property type="match status" value="1"/>
</dbReference>
<dbReference type="InterPro" id="IPR008928">
    <property type="entry name" value="6-hairpin_glycosidase_sf"/>
</dbReference>
<name>A0ABU3CFT3_9FLAO</name>
<accession>A0ABU3CFT3</accession>
<keyword evidence="3" id="KW-1185">Reference proteome</keyword>
<evidence type="ECO:0000313" key="3">
    <source>
        <dbReference type="Proteomes" id="UP001245285"/>
    </source>
</evidence>
<gene>
    <name evidence="2" type="ORF">RM545_00475</name>
</gene>
<keyword evidence="1 2" id="KW-0378">Hydrolase</keyword>
<dbReference type="Gene3D" id="1.50.10.10">
    <property type="match status" value="1"/>
</dbReference>
<dbReference type="Pfam" id="PF07470">
    <property type="entry name" value="Glyco_hydro_88"/>
    <property type="match status" value="1"/>
</dbReference>
<comment type="caution">
    <text evidence="2">The sequence shown here is derived from an EMBL/GenBank/DDBJ whole genome shotgun (WGS) entry which is preliminary data.</text>
</comment>
<protein>
    <submittedName>
        <fullName evidence="2">Glycoside hydrolase family 88 protein</fullName>
    </submittedName>
</protein>
<dbReference type="GO" id="GO:0016787">
    <property type="term" value="F:hydrolase activity"/>
    <property type="evidence" value="ECO:0007669"/>
    <property type="project" value="UniProtKB-KW"/>
</dbReference>
<dbReference type="InterPro" id="IPR052043">
    <property type="entry name" value="PolySaccharide_Degr_Enz"/>
</dbReference>
<sequence length="421" mass="48995">MITNKIIPSIWQLSALLIILICSGTTFGWKSKEDASDKAELKESAMGAEDQKRYSTWMADSEIKRNPEGWTLDFNEKPKWEYTHGLIMTSMEKVHEETGDEKYLDYIKNFADFMVEEDGDIKTYKKSDYNIDRVQGGRFLIGLYEETDKEKYRLAIEELRDQMREHPRTSEGGFWHKKIYPYQMWLDGLYMGSTFLARYAEEFDEPKLFDDVANQFYLIDKYTYTEDTGLYHHAWDESKEQRWSDPETGLSSNYWGRSIGWLSMAVVDVLDYMPEDHPKRDELVEIAQKIADGIVRYQDEDTGVWYQVLDQGNREGNYLEASASSMYAYFLLKGVDEGYLDQKYREDGIEAYEGIVEQFIRKDDDGGISLTDINGVAGLGGDPYRDGSYDYYVNEIIRDNDPKGVGPFILASLEYEDLEQE</sequence>
<evidence type="ECO:0000256" key="1">
    <source>
        <dbReference type="ARBA" id="ARBA00022801"/>
    </source>
</evidence>
<dbReference type="PANTHER" id="PTHR33886:SF8">
    <property type="entry name" value="UNSATURATED RHAMNOGALACTURONAN HYDROLASE (EUROFUNG)"/>
    <property type="match status" value="1"/>
</dbReference>
<proteinExistence type="predicted"/>